<feature type="compositionally biased region" description="Polar residues" evidence="1">
    <location>
        <begin position="339"/>
        <end position="354"/>
    </location>
</feature>
<evidence type="ECO:0000313" key="4">
    <source>
        <dbReference type="Proteomes" id="UP001056132"/>
    </source>
</evidence>
<reference evidence="3" key="1">
    <citation type="journal article" date="2022" name="Microbiol. Resour. Announc.">
        <title>Genome Sequence of Cupriavidus campinensis Strain G5, a Member of a Bacterial Consortium Capable of Polyethylene Degradation.</title>
        <authorList>
            <person name="Schneider B."/>
            <person name="Pfeiffer F."/>
            <person name="Dyall-Smith M."/>
            <person name="Kunte H.J."/>
        </authorList>
    </citation>
    <scope>NUCLEOTIDE SEQUENCE</scope>
    <source>
        <strain evidence="3">G5</strain>
    </source>
</reference>
<accession>A0AAE9I848</accession>
<evidence type="ECO:0000256" key="2">
    <source>
        <dbReference type="SAM" id="Phobius"/>
    </source>
</evidence>
<evidence type="ECO:0008006" key="5">
    <source>
        <dbReference type="Google" id="ProtNLM"/>
    </source>
</evidence>
<dbReference type="RefSeq" id="WP_250025954.1">
    <property type="nucleotide sequence ID" value="NZ_CP097331.1"/>
</dbReference>
<keyword evidence="2" id="KW-1133">Transmembrane helix</keyword>
<evidence type="ECO:0000313" key="3">
    <source>
        <dbReference type="EMBL" id="URF08060.1"/>
    </source>
</evidence>
<proteinExistence type="predicted"/>
<dbReference type="KEGG" id="ccam:M5D45_23190"/>
<feature type="region of interest" description="Disordered" evidence="1">
    <location>
        <begin position="339"/>
        <end position="365"/>
    </location>
</feature>
<dbReference type="EMBL" id="CP097331">
    <property type="protein sequence ID" value="URF08060.1"/>
    <property type="molecule type" value="Genomic_DNA"/>
</dbReference>
<dbReference type="Proteomes" id="UP001056132">
    <property type="component" value="Chromosome 2"/>
</dbReference>
<dbReference type="NCBIfam" id="NF041109">
    <property type="entry name" value="VF_TspB_C_term"/>
    <property type="match status" value="1"/>
</dbReference>
<protein>
    <recommendedName>
        <fullName evidence="5">TspB protein</fullName>
    </recommendedName>
</protein>
<reference evidence="3" key="2">
    <citation type="submission" date="2022-05" db="EMBL/GenBank/DDBJ databases">
        <authorList>
            <person name="Kunte H.-J."/>
        </authorList>
    </citation>
    <scope>NUCLEOTIDE SEQUENCE</scope>
    <source>
        <strain evidence="3">G5</strain>
    </source>
</reference>
<organism evidence="3 4">
    <name type="scientific">Cupriavidus campinensis</name>
    <dbReference type="NCBI Taxonomy" id="151783"/>
    <lineage>
        <taxon>Bacteria</taxon>
        <taxon>Pseudomonadati</taxon>
        <taxon>Pseudomonadota</taxon>
        <taxon>Betaproteobacteria</taxon>
        <taxon>Burkholderiales</taxon>
        <taxon>Burkholderiaceae</taxon>
        <taxon>Cupriavidus</taxon>
    </lineage>
</organism>
<feature type="transmembrane region" description="Helical" evidence="2">
    <location>
        <begin position="432"/>
        <end position="452"/>
    </location>
</feature>
<dbReference type="AlphaFoldDB" id="A0AAE9I848"/>
<gene>
    <name evidence="3" type="ORF">M5D45_23190</name>
</gene>
<evidence type="ECO:0000256" key="1">
    <source>
        <dbReference type="SAM" id="MobiDB-lite"/>
    </source>
</evidence>
<keyword evidence="2" id="KW-0472">Membrane</keyword>
<name>A0AAE9I848_9BURK</name>
<keyword evidence="2" id="KW-0812">Transmembrane</keyword>
<sequence length="457" mass="46809">MGRVPAAGDAGSNHFQGAVMVRRVLVAYLVVLAAALLWGRVEAATVPARLPAGVTYGGGAYSVQGTAVGGAVAAASTVSVASGVTATLPVAYRLGELAGIAARTAIRANAVGLGAQVVLDYLLPYGIKKCETSGWCSGGTPEQAPNGKPYPYTESYGYSTGSTTSAISGSAVEACMGQVATEARLLGGRNYLFTGLGTTNASTQTCVFTWVDANPARPGLTTIVQRYTNICVSGVRNGDLCYPPGYVPAKPAGPATDADWAKVPTSMPDTVLTSVMQEGRGWLPATPEVSTQVQTVPMSSVYKDPTTGVSYRDYAYVTPNPTDPQTATLQVVKAEVNPANGNPVTDPNGNTSGSVKPEDPCAANPNRVGCMDKGDIPASPDLQATEKTITITPDSGWGSDSAACPADLTSTLRTGGLAVAFSFKPACDAADMFRPIVIAMAWVAAVLIALGVGRKGD</sequence>